<dbReference type="EMBL" id="SZPU01000059">
    <property type="protein sequence ID" value="TKI66325.1"/>
    <property type="molecule type" value="Genomic_DNA"/>
</dbReference>
<dbReference type="InterPro" id="IPR003776">
    <property type="entry name" value="YcaO-like_dom"/>
</dbReference>
<reference evidence="2 3" key="1">
    <citation type="submission" date="2019-04" db="EMBL/GenBank/DDBJ databases">
        <title>Lysinibacillus genome sequencing.</title>
        <authorList>
            <person name="Dunlap C."/>
        </authorList>
    </citation>
    <scope>NUCLEOTIDE SEQUENCE [LARGE SCALE GENOMIC DNA]</scope>
    <source>
        <strain evidence="2 3">CCTCC AB 2010389</strain>
    </source>
</reference>
<accession>A0A4U2YYN4</accession>
<dbReference type="AlphaFoldDB" id="A0A4U2YYN4"/>
<evidence type="ECO:0000313" key="2">
    <source>
        <dbReference type="EMBL" id="TKI66325.1"/>
    </source>
</evidence>
<dbReference type="Proteomes" id="UP000308744">
    <property type="component" value="Unassembled WGS sequence"/>
</dbReference>
<gene>
    <name evidence="2" type="ORF">FC756_15470</name>
</gene>
<protein>
    <recommendedName>
        <fullName evidence="1">YcaO domain-containing protein</fullName>
    </recommendedName>
</protein>
<proteinExistence type="predicted"/>
<sequence>MKGKLEYLDKSTEEPIKFENFAGLTEENLTQLINFLLKEGKDIIIKDVTTSDIEQFGAKVTKTIIPGLQPMHLFEPKMSYSERLLNYCNSSLKTHQLNKHPHPFG</sequence>
<feature type="domain" description="YcaO" evidence="1">
    <location>
        <begin position="1"/>
        <end position="105"/>
    </location>
</feature>
<keyword evidence="3" id="KW-1185">Reference proteome</keyword>
<comment type="caution">
    <text evidence="2">The sequence shown here is derived from an EMBL/GenBank/DDBJ whole genome shotgun (WGS) entry which is preliminary data.</text>
</comment>
<organism evidence="2 3">
    <name type="scientific">Lysinibacillus mangiferihumi</name>
    <dbReference type="NCBI Taxonomy" id="1130819"/>
    <lineage>
        <taxon>Bacteria</taxon>
        <taxon>Bacillati</taxon>
        <taxon>Bacillota</taxon>
        <taxon>Bacilli</taxon>
        <taxon>Bacillales</taxon>
        <taxon>Bacillaceae</taxon>
        <taxon>Lysinibacillus</taxon>
    </lineage>
</organism>
<dbReference type="RefSeq" id="WP_107895333.1">
    <property type="nucleotide sequence ID" value="NZ_PYWM01000009.1"/>
</dbReference>
<name>A0A4U2YYN4_9BACI</name>
<evidence type="ECO:0000259" key="1">
    <source>
        <dbReference type="PROSITE" id="PS51664"/>
    </source>
</evidence>
<dbReference type="PROSITE" id="PS51664">
    <property type="entry name" value="YCAO"/>
    <property type="match status" value="1"/>
</dbReference>
<evidence type="ECO:0000313" key="3">
    <source>
        <dbReference type="Proteomes" id="UP000308744"/>
    </source>
</evidence>